<evidence type="ECO:0008006" key="4">
    <source>
        <dbReference type="Google" id="ProtNLM"/>
    </source>
</evidence>
<protein>
    <recommendedName>
        <fullName evidence="4">RNase H type-1 domain-containing protein</fullName>
    </recommendedName>
</protein>
<organism evidence="2 3">
    <name type="scientific">Mytilus coruscus</name>
    <name type="common">Sea mussel</name>
    <dbReference type="NCBI Taxonomy" id="42192"/>
    <lineage>
        <taxon>Eukaryota</taxon>
        <taxon>Metazoa</taxon>
        <taxon>Spiralia</taxon>
        <taxon>Lophotrochozoa</taxon>
        <taxon>Mollusca</taxon>
        <taxon>Bivalvia</taxon>
        <taxon>Autobranchia</taxon>
        <taxon>Pteriomorphia</taxon>
        <taxon>Mytilida</taxon>
        <taxon>Mytiloidea</taxon>
        <taxon>Mytilidae</taxon>
        <taxon>Mytilinae</taxon>
        <taxon>Mytilus</taxon>
    </lineage>
</organism>
<feature type="signal peptide" evidence="1">
    <location>
        <begin position="1"/>
        <end position="19"/>
    </location>
</feature>
<reference evidence="2 3" key="1">
    <citation type="submission" date="2020-06" db="EMBL/GenBank/DDBJ databases">
        <authorList>
            <person name="Li R."/>
            <person name="Bekaert M."/>
        </authorList>
    </citation>
    <scope>NUCLEOTIDE SEQUENCE [LARGE SCALE GENOMIC DNA]</scope>
    <source>
        <strain evidence="3">wild</strain>
    </source>
</reference>
<proteinExistence type="predicted"/>
<dbReference type="OrthoDB" id="5949486at2759"/>
<evidence type="ECO:0000256" key="1">
    <source>
        <dbReference type="SAM" id="SignalP"/>
    </source>
</evidence>
<evidence type="ECO:0000313" key="3">
    <source>
        <dbReference type="Proteomes" id="UP000507470"/>
    </source>
</evidence>
<accession>A0A6J8EGV5</accession>
<dbReference type="InterPro" id="IPR052055">
    <property type="entry name" value="Hepadnavirus_pol/RT"/>
</dbReference>
<evidence type="ECO:0000313" key="2">
    <source>
        <dbReference type="EMBL" id="CAC5418321.1"/>
    </source>
</evidence>
<feature type="chain" id="PRO_5026740098" description="RNase H type-1 domain-containing protein" evidence="1">
    <location>
        <begin position="20"/>
        <end position="154"/>
    </location>
</feature>
<dbReference type="AlphaFoldDB" id="A0A6J8EGV5"/>
<dbReference type="PANTHER" id="PTHR33050">
    <property type="entry name" value="REVERSE TRANSCRIPTASE DOMAIN-CONTAINING PROTEIN"/>
    <property type="match status" value="1"/>
</dbReference>
<keyword evidence="3" id="KW-1185">Reference proteome</keyword>
<dbReference type="PANTHER" id="PTHR33050:SF7">
    <property type="entry name" value="RIBONUCLEASE H"/>
    <property type="match status" value="1"/>
</dbReference>
<dbReference type="EMBL" id="CACVKT020008908">
    <property type="protein sequence ID" value="CAC5418321.1"/>
    <property type="molecule type" value="Genomic_DNA"/>
</dbReference>
<dbReference type="Proteomes" id="UP000507470">
    <property type="component" value="Unassembled WGS sequence"/>
</dbReference>
<sequence length="154" mass="18297">MRAIEQALLSFITLFMGKCLKWVTDNQNCLRILQAGSMKENLQNLAYSIFCICKEHNIFIELQWIPRTLNSNADYISKLINHEDWQIPDEFFEFLESLLGPFIIDRFARVMNNKTKRFNSLFWNPTVEAVDAFTQNWHEENNWLSIQLYAQLNI</sequence>
<name>A0A6J8EGV5_MYTCO</name>
<gene>
    <name evidence="2" type="ORF">MCOR_50767</name>
</gene>
<keyword evidence="1" id="KW-0732">Signal</keyword>